<protein>
    <submittedName>
        <fullName evidence="9">POTRA domain-containing protein</fullName>
    </submittedName>
</protein>
<keyword evidence="2" id="KW-1134">Transmembrane beta strand</keyword>
<dbReference type="EMBL" id="JBHSPH010000003">
    <property type="protein sequence ID" value="MFC5863084.1"/>
    <property type="molecule type" value="Genomic_DNA"/>
</dbReference>
<keyword evidence="4" id="KW-0472">Membrane</keyword>
<feature type="domain" description="POTRA" evidence="8">
    <location>
        <begin position="301"/>
        <end position="371"/>
    </location>
</feature>
<gene>
    <name evidence="9" type="ORF">ACFPT7_12330</name>
</gene>
<organism evidence="9 10">
    <name type="scientific">Acidicapsa dinghuensis</name>
    <dbReference type="NCBI Taxonomy" id="2218256"/>
    <lineage>
        <taxon>Bacteria</taxon>
        <taxon>Pseudomonadati</taxon>
        <taxon>Acidobacteriota</taxon>
        <taxon>Terriglobia</taxon>
        <taxon>Terriglobales</taxon>
        <taxon>Acidobacteriaceae</taxon>
        <taxon>Acidicapsa</taxon>
    </lineage>
</organism>
<accession>A0ABW1EGJ4</accession>
<dbReference type="InterPro" id="IPR010827">
    <property type="entry name" value="BamA/TamA_POTRA"/>
</dbReference>
<evidence type="ECO:0000256" key="1">
    <source>
        <dbReference type="ARBA" id="ARBA00004370"/>
    </source>
</evidence>
<reference evidence="10" key="1">
    <citation type="journal article" date="2019" name="Int. J. Syst. Evol. Microbiol.">
        <title>The Global Catalogue of Microorganisms (GCM) 10K type strain sequencing project: providing services to taxonomists for standard genome sequencing and annotation.</title>
        <authorList>
            <consortium name="The Broad Institute Genomics Platform"/>
            <consortium name="The Broad Institute Genome Sequencing Center for Infectious Disease"/>
            <person name="Wu L."/>
            <person name="Ma J."/>
        </authorList>
    </citation>
    <scope>NUCLEOTIDE SEQUENCE [LARGE SCALE GENOMIC DNA]</scope>
    <source>
        <strain evidence="10">JCM 4087</strain>
    </source>
</reference>
<evidence type="ECO:0000256" key="5">
    <source>
        <dbReference type="SAM" id="Coils"/>
    </source>
</evidence>
<evidence type="ECO:0000313" key="9">
    <source>
        <dbReference type="EMBL" id="MFC5863084.1"/>
    </source>
</evidence>
<proteinExistence type="predicted"/>
<evidence type="ECO:0000256" key="6">
    <source>
        <dbReference type="SAM" id="MobiDB-lite"/>
    </source>
</evidence>
<dbReference type="Pfam" id="PF07244">
    <property type="entry name" value="POTRA"/>
    <property type="match status" value="3"/>
</dbReference>
<feature type="domain" description="Bacterial surface antigen (D15)" evidence="7">
    <location>
        <begin position="684"/>
        <end position="1059"/>
    </location>
</feature>
<evidence type="ECO:0000259" key="7">
    <source>
        <dbReference type="Pfam" id="PF01103"/>
    </source>
</evidence>
<comment type="caution">
    <text evidence="9">The sequence shown here is derived from an EMBL/GenBank/DDBJ whole genome shotgun (WGS) entry which is preliminary data.</text>
</comment>
<keyword evidence="5" id="KW-0175">Coiled coil</keyword>
<evidence type="ECO:0000313" key="10">
    <source>
        <dbReference type="Proteomes" id="UP001596091"/>
    </source>
</evidence>
<dbReference type="InterPro" id="IPR000184">
    <property type="entry name" value="Bac_surfAg_D15"/>
</dbReference>
<sequence>MTFLWCGYPSRLVAQPQTAQQIAQTDAAEVRRKAADTEQTSTQLNASSPRVAEPPDRLDALQGKTVLRIEFEGVRRARLEPLPIELAQQSGKPLNPTAVRDSLRRLYATGVYDTIAVESRREAGGVILIFSGQPRTFIGLVSVIGAKGANINSLLARASGLTPGNRFTDAGLVQAEEEMKKTLAANGWYQATITHTLTPHPAEQLVDIAFTVNSRAQARTGDVSVQGDSGLTLDEFRRQARLRAGHTVDRDTSSRALGGMQKYYRKNQRLEADVKLESQNYVSAKNDVDFNFSANRGPIVHVIVDGVSLSDEKVRKLVPIYEEGSVDEDLLNEGNQHLQNYYQRLGYFDARVRHEEKNPSPDLVEILFTVHLGARHRVIKVSVDGNKYFDRGTLEERLSVRAHDAFSRQGVYNQALIAQDISAIQAVYQNNGFTQVKVTQEIQDEDNNGQSPKRTKQVGFSVVYHIDEGPQERVHSVTLVGTQRIAQDLLIPLLNTAAGQPLSPQNLAGDREALLTYYLSRGFEQADVEVSQAVPHASTDTPHPDETHTAPGAVDVTFRIHEGEQVFLRRVITTGLHYTHPKTIARAITLKEGEPLDETALVDTQRNLYDLALFNEVNPVIENPNGEEPRKTVLLQTTEARRWDIAYGVGLEAQTGTVNGSNNSNPNGTVGISPRVLLQVSRINLFGRDQTASIRGNYGLLEQRVDLVYQYPHLFGNRNFSFSFNGGYNNSQDVITYSASKLEGSLRLTEHFNGPEQLFSKANTFIYQFIYRRVKVDQNSIQVPLDEIPLLSEAVRVGGPSFTWIRDTRDAPLDAHRGTYTSFQEFISSAIFDSEANFNQVDVSNSSYYTFDHDRLVLARNTRYGQERAYGQSVDELIPLPERLYAGGGNSHRGFGVNSAGPRDPQSGFPIGGAGVFVNSTELRMPPPTLPLFGNTLSFVLFHDMGNAFRDSGDIWPSIARFRQPDRAGCRNLTPGPPSGKVTSTGTEGSCSFNYFSHAVGLGARYHTPVGPVRLDFSWNLNPPIYPVTYDTVTDTNLTNPYVGEGSHFNFFFSLGQSF</sequence>
<evidence type="ECO:0000256" key="4">
    <source>
        <dbReference type="ARBA" id="ARBA00023136"/>
    </source>
</evidence>
<name>A0ABW1EGJ4_9BACT</name>
<dbReference type="Pfam" id="PF01103">
    <property type="entry name" value="Omp85"/>
    <property type="match status" value="1"/>
</dbReference>
<feature type="domain" description="POTRA" evidence="8">
    <location>
        <begin position="377"/>
        <end position="469"/>
    </location>
</feature>
<dbReference type="InterPro" id="IPR039910">
    <property type="entry name" value="D15-like"/>
</dbReference>
<dbReference type="PANTHER" id="PTHR12815">
    <property type="entry name" value="SORTING AND ASSEMBLY MACHINERY SAMM50 PROTEIN FAMILY MEMBER"/>
    <property type="match status" value="1"/>
</dbReference>
<comment type="subcellular location">
    <subcellularLocation>
        <location evidence="1">Membrane</location>
    </subcellularLocation>
</comment>
<keyword evidence="3" id="KW-0812">Transmembrane</keyword>
<feature type="region of interest" description="Disordered" evidence="6">
    <location>
        <begin position="33"/>
        <end position="55"/>
    </location>
</feature>
<dbReference type="PANTHER" id="PTHR12815:SF18">
    <property type="entry name" value="SORTING AND ASSEMBLY MACHINERY COMPONENT 50 HOMOLOG"/>
    <property type="match status" value="1"/>
</dbReference>
<feature type="compositionally biased region" description="Polar residues" evidence="6">
    <location>
        <begin position="37"/>
        <end position="48"/>
    </location>
</feature>
<evidence type="ECO:0000256" key="2">
    <source>
        <dbReference type="ARBA" id="ARBA00022452"/>
    </source>
</evidence>
<dbReference type="Gene3D" id="3.10.20.310">
    <property type="entry name" value="membrane protein fhac"/>
    <property type="match status" value="5"/>
</dbReference>
<keyword evidence="10" id="KW-1185">Reference proteome</keyword>
<evidence type="ECO:0000256" key="3">
    <source>
        <dbReference type="ARBA" id="ARBA00022692"/>
    </source>
</evidence>
<evidence type="ECO:0000259" key="8">
    <source>
        <dbReference type="Pfam" id="PF07244"/>
    </source>
</evidence>
<dbReference type="RefSeq" id="WP_377819599.1">
    <property type="nucleotide sequence ID" value="NZ_JBHSPH010000003.1"/>
</dbReference>
<feature type="domain" description="POTRA" evidence="8">
    <location>
        <begin position="473"/>
        <end position="563"/>
    </location>
</feature>
<dbReference type="Proteomes" id="UP001596091">
    <property type="component" value="Unassembled WGS sequence"/>
</dbReference>
<feature type="coiled-coil region" evidence="5">
    <location>
        <begin position="260"/>
        <end position="287"/>
    </location>
</feature>
<dbReference type="Gene3D" id="2.40.160.50">
    <property type="entry name" value="membrane protein fhac: a member of the omp85/tpsb transporter family"/>
    <property type="match status" value="1"/>
</dbReference>